<gene>
    <name evidence="2" type="ORF">AaE_004233</name>
</gene>
<dbReference type="InterPro" id="IPR002156">
    <property type="entry name" value="RNaseH_domain"/>
</dbReference>
<dbReference type="PANTHER" id="PTHR46387:SF2">
    <property type="entry name" value="RIBONUCLEASE HI"/>
    <property type="match status" value="1"/>
</dbReference>
<dbReference type="Gene3D" id="3.30.420.10">
    <property type="entry name" value="Ribonuclease H-like superfamily/Ribonuclease H"/>
    <property type="match status" value="1"/>
</dbReference>
<evidence type="ECO:0000313" key="3">
    <source>
        <dbReference type="Proteomes" id="UP000469452"/>
    </source>
</evidence>
<dbReference type="GO" id="GO:0003676">
    <property type="term" value="F:nucleic acid binding"/>
    <property type="evidence" value="ECO:0007669"/>
    <property type="project" value="InterPro"/>
</dbReference>
<accession>A0A6A5AJT2</accession>
<name>A0A6A5AJT2_APHAT</name>
<sequence>VPPTLPLDIAIAPEICCSGPVTFVLRTDGGYRVNGATAQASNPGGAGSALFAPDGTVMWNLQHWLPSGATNNVAEYQALLNGLQGVLHWRLPTLRIECDSQLVLSQVFGNARVSLPLLRSLCNRVLKALAHLRHKGTFTSLHHIPHNENTVANAAMDVQETSYECHCQHPAITCVPLVPGAPP</sequence>
<dbReference type="SUPFAM" id="SSF53098">
    <property type="entry name" value="Ribonuclease H-like"/>
    <property type="match status" value="1"/>
</dbReference>
<dbReference type="InterPro" id="IPR012337">
    <property type="entry name" value="RNaseH-like_sf"/>
</dbReference>
<dbReference type="AlphaFoldDB" id="A0A6A5AJT2"/>
<feature type="domain" description="RNase H type-1" evidence="1">
    <location>
        <begin position="33"/>
        <end position="154"/>
    </location>
</feature>
<organism evidence="2 3">
    <name type="scientific">Aphanomyces astaci</name>
    <name type="common">Crayfish plague agent</name>
    <dbReference type="NCBI Taxonomy" id="112090"/>
    <lineage>
        <taxon>Eukaryota</taxon>
        <taxon>Sar</taxon>
        <taxon>Stramenopiles</taxon>
        <taxon>Oomycota</taxon>
        <taxon>Saprolegniomycetes</taxon>
        <taxon>Saprolegniales</taxon>
        <taxon>Verrucalvaceae</taxon>
        <taxon>Aphanomyces</taxon>
    </lineage>
</organism>
<dbReference type="Proteomes" id="UP000469452">
    <property type="component" value="Unassembled WGS sequence"/>
</dbReference>
<proteinExistence type="predicted"/>
<dbReference type="InterPro" id="IPR036397">
    <property type="entry name" value="RNaseH_sf"/>
</dbReference>
<feature type="non-terminal residue" evidence="2">
    <location>
        <position position="1"/>
    </location>
</feature>
<reference evidence="2 3" key="1">
    <citation type="submission" date="2019-06" db="EMBL/GenBank/DDBJ databases">
        <title>Genomics analysis of Aphanomyces spp. identifies a new class of oomycete effector associated with host adaptation.</title>
        <authorList>
            <person name="Gaulin E."/>
        </authorList>
    </citation>
    <scope>NUCLEOTIDE SEQUENCE [LARGE SCALE GENOMIC DNA]</scope>
    <source>
        <strain evidence="2 3">E</strain>
    </source>
</reference>
<dbReference type="Pfam" id="PF13456">
    <property type="entry name" value="RVT_3"/>
    <property type="match status" value="1"/>
</dbReference>
<evidence type="ECO:0000313" key="2">
    <source>
        <dbReference type="EMBL" id="KAF0757537.1"/>
    </source>
</evidence>
<protein>
    <recommendedName>
        <fullName evidence="1">RNase H type-1 domain-containing protein</fullName>
    </recommendedName>
</protein>
<comment type="caution">
    <text evidence="2">The sequence shown here is derived from an EMBL/GenBank/DDBJ whole genome shotgun (WGS) entry which is preliminary data.</text>
</comment>
<dbReference type="VEuPathDB" id="FungiDB:H257_11987"/>
<dbReference type="PANTHER" id="PTHR46387">
    <property type="entry name" value="POLYNUCLEOTIDYL TRANSFERASE, RIBONUCLEASE H-LIKE SUPERFAMILY PROTEIN"/>
    <property type="match status" value="1"/>
</dbReference>
<dbReference type="EMBL" id="VJMI01009920">
    <property type="protein sequence ID" value="KAF0757537.1"/>
    <property type="molecule type" value="Genomic_DNA"/>
</dbReference>
<dbReference type="GO" id="GO:0004523">
    <property type="term" value="F:RNA-DNA hybrid ribonuclease activity"/>
    <property type="evidence" value="ECO:0007669"/>
    <property type="project" value="InterPro"/>
</dbReference>
<evidence type="ECO:0000259" key="1">
    <source>
        <dbReference type="Pfam" id="PF13456"/>
    </source>
</evidence>